<dbReference type="RefSeq" id="WP_380323003.1">
    <property type="nucleotide sequence ID" value="NZ_JBHYPW010000019.1"/>
</dbReference>
<feature type="domain" description="Methyltransferase" evidence="1">
    <location>
        <begin position="28"/>
        <end position="168"/>
    </location>
</feature>
<sequence length="228" mass="24803">MDSDMHSDTDSGMDWSAWHEGYDDPGSWQARRLRAVQELVREALDGAPAGELRIVSLCAGQGRDVLGVLADHPRRADVRARLVELDPRNTATARRLAEAAGLGARVEVVTGDAALPARYAGLVPADLVLVCGVFGNLTDADVARTVRACRALCRTGGTVIWTRHREAPDLVPRILDWFAGAEFEQLRLSPPDAGYGVGAHRFTGTPDEPAPEQRMFDFVGYPHLRPGR</sequence>
<organism evidence="2 3">
    <name type="scientific">Kitasatospora phosalacinea</name>
    <dbReference type="NCBI Taxonomy" id="2065"/>
    <lineage>
        <taxon>Bacteria</taxon>
        <taxon>Bacillati</taxon>
        <taxon>Actinomycetota</taxon>
        <taxon>Actinomycetes</taxon>
        <taxon>Kitasatosporales</taxon>
        <taxon>Streptomycetaceae</taxon>
        <taxon>Kitasatospora</taxon>
    </lineage>
</organism>
<keyword evidence="3" id="KW-1185">Reference proteome</keyword>
<keyword evidence="2" id="KW-0808">Transferase</keyword>
<dbReference type="EMBL" id="JBHYPX010000001">
    <property type="protein sequence ID" value="MFE1350410.1"/>
    <property type="molecule type" value="Genomic_DNA"/>
</dbReference>
<dbReference type="Proteomes" id="UP001599542">
    <property type="component" value="Unassembled WGS sequence"/>
</dbReference>
<evidence type="ECO:0000313" key="3">
    <source>
        <dbReference type="Proteomes" id="UP001599542"/>
    </source>
</evidence>
<accession>A0ABW6GCE9</accession>
<keyword evidence="2" id="KW-0489">Methyltransferase</keyword>
<dbReference type="GO" id="GO:0008168">
    <property type="term" value="F:methyltransferase activity"/>
    <property type="evidence" value="ECO:0007669"/>
    <property type="project" value="UniProtKB-KW"/>
</dbReference>
<dbReference type="InterPro" id="IPR022744">
    <property type="entry name" value="MeTrfase_dom_put"/>
</dbReference>
<dbReference type="Gene3D" id="3.40.50.150">
    <property type="entry name" value="Vaccinia Virus protein VP39"/>
    <property type="match status" value="1"/>
</dbReference>
<evidence type="ECO:0000313" key="2">
    <source>
        <dbReference type="EMBL" id="MFE1350410.1"/>
    </source>
</evidence>
<dbReference type="GO" id="GO:0032259">
    <property type="term" value="P:methylation"/>
    <property type="evidence" value="ECO:0007669"/>
    <property type="project" value="UniProtKB-KW"/>
</dbReference>
<protein>
    <submittedName>
        <fullName evidence="2">Class I SAM-dependent methyltransferase family protein</fullName>
        <ecNumber evidence="2">2.1.1.-</ecNumber>
    </submittedName>
</protein>
<name>A0ABW6GCE9_9ACTN</name>
<dbReference type="Pfam" id="PF12147">
    <property type="entry name" value="Methyltransf_20"/>
    <property type="match status" value="1"/>
</dbReference>
<proteinExistence type="predicted"/>
<dbReference type="EC" id="2.1.1.-" evidence="2"/>
<dbReference type="InterPro" id="IPR029063">
    <property type="entry name" value="SAM-dependent_MTases_sf"/>
</dbReference>
<evidence type="ECO:0000259" key="1">
    <source>
        <dbReference type="Pfam" id="PF12147"/>
    </source>
</evidence>
<dbReference type="CDD" id="cd02440">
    <property type="entry name" value="AdoMet_MTases"/>
    <property type="match status" value="1"/>
</dbReference>
<dbReference type="SUPFAM" id="SSF53335">
    <property type="entry name" value="S-adenosyl-L-methionine-dependent methyltransferases"/>
    <property type="match status" value="1"/>
</dbReference>
<reference evidence="2 3" key="1">
    <citation type="submission" date="2024-09" db="EMBL/GenBank/DDBJ databases">
        <title>The Natural Products Discovery Center: Release of the First 8490 Sequenced Strains for Exploring Actinobacteria Biosynthetic Diversity.</title>
        <authorList>
            <person name="Kalkreuter E."/>
            <person name="Kautsar S.A."/>
            <person name="Yang D."/>
            <person name="Bader C.D."/>
            <person name="Teijaro C.N."/>
            <person name="Fluegel L."/>
            <person name="Davis C.M."/>
            <person name="Simpson J.R."/>
            <person name="Lauterbach L."/>
            <person name="Steele A.D."/>
            <person name="Gui C."/>
            <person name="Meng S."/>
            <person name="Li G."/>
            <person name="Viehrig K."/>
            <person name="Ye F."/>
            <person name="Su P."/>
            <person name="Kiefer A.F."/>
            <person name="Nichols A."/>
            <person name="Cepeda A.J."/>
            <person name="Yan W."/>
            <person name="Fan B."/>
            <person name="Jiang Y."/>
            <person name="Adhikari A."/>
            <person name="Zheng C.-J."/>
            <person name="Schuster L."/>
            <person name="Cowan T.M."/>
            <person name="Smanski M.J."/>
            <person name="Chevrette M.G."/>
            <person name="De Carvalho L.P.S."/>
            <person name="Shen B."/>
        </authorList>
    </citation>
    <scope>NUCLEOTIDE SEQUENCE [LARGE SCALE GENOMIC DNA]</scope>
    <source>
        <strain evidence="2 3">NPDC058753</strain>
    </source>
</reference>
<comment type="caution">
    <text evidence="2">The sequence shown here is derived from an EMBL/GenBank/DDBJ whole genome shotgun (WGS) entry which is preliminary data.</text>
</comment>
<gene>
    <name evidence="2" type="ORF">ACFW6T_00305</name>
</gene>